<evidence type="ECO:0000313" key="2">
    <source>
        <dbReference type="EMBL" id="AKQ68484.1"/>
    </source>
</evidence>
<dbReference type="STRING" id="1297742.A176_005396"/>
<organism evidence="2 3">
    <name type="scientific">Pseudomyxococcus hansupus</name>
    <dbReference type="NCBI Taxonomy" id="1297742"/>
    <lineage>
        <taxon>Bacteria</taxon>
        <taxon>Pseudomonadati</taxon>
        <taxon>Myxococcota</taxon>
        <taxon>Myxococcia</taxon>
        <taxon>Myxococcales</taxon>
        <taxon>Cystobacterineae</taxon>
        <taxon>Myxococcaceae</taxon>
        <taxon>Pseudomyxococcus</taxon>
    </lineage>
</organism>
<evidence type="ECO:0000313" key="3">
    <source>
        <dbReference type="Proteomes" id="UP000009026"/>
    </source>
</evidence>
<dbReference type="Proteomes" id="UP000009026">
    <property type="component" value="Chromosome"/>
</dbReference>
<reference evidence="2 3" key="1">
    <citation type="journal article" date="2016" name="PLoS ONE">
        <title>Complete Genome Sequence and Comparative Genomics of a Novel Myxobacterium Myxococcus hansupus.</title>
        <authorList>
            <person name="Sharma G."/>
            <person name="Narwani T."/>
            <person name="Subramanian S."/>
        </authorList>
    </citation>
    <scope>NUCLEOTIDE SEQUENCE [LARGE SCALE GENOMIC DNA]</scope>
    <source>
        <strain evidence="3">mixupus</strain>
    </source>
</reference>
<keyword evidence="3" id="KW-1185">Reference proteome</keyword>
<dbReference type="RefSeq" id="WP_002638246.1">
    <property type="nucleotide sequence ID" value="NZ_CP012109.1"/>
</dbReference>
<evidence type="ECO:0008006" key="4">
    <source>
        <dbReference type="Google" id="ProtNLM"/>
    </source>
</evidence>
<sequence>MATGTDFNLPPERGETSRSDRAPGDDTSVPSSLSTRRGGRRPPRAARGTAKDQLYQQVDSHRGSLARGIQSLASTLESASRTEEVGVARPLLTRTAGMLRRTSERLENETTSELAADVEDRARERPGLVLAGCLAAGFALGRLLKR</sequence>
<gene>
    <name evidence="2" type="ORF">A176_005396</name>
</gene>
<name>A0A0H4X069_9BACT</name>
<dbReference type="KEGG" id="mym:A176_005396"/>
<protein>
    <recommendedName>
        <fullName evidence="4">DUF883 domain-containing protein</fullName>
    </recommendedName>
</protein>
<proteinExistence type="predicted"/>
<dbReference type="PATRIC" id="fig|1297742.4.peg.5483"/>
<evidence type="ECO:0000256" key="1">
    <source>
        <dbReference type="SAM" id="MobiDB-lite"/>
    </source>
</evidence>
<dbReference type="EMBL" id="CP012109">
    <property type="protein sequence ID" value="AKQ68484.1"/>
    <property type="molecule type" value="Genomic_DNA"/>
</dbReference>
<feature type="region of interest" description="Disordered" evidence="1">
    <location>
        <begin position="1"/>
        <end position="64"/>
    </location>
</feature>
<dbReference type="AlphaFoldDB" id="A0A0H4X069"/>
<feature type="compositionally biased region" description="Basic and acidic residues" evidence="1">
    <location>
        <begin position="12"/>
        <end position="24"/>
    </location>
</feature>
<accession>A0A0H4X069</accession>